<dbReference type="EMBL" id="DAKRPA010000271">
    <property type="protein sequence ID" value="DAZ94074.1"/>
    <property type="molecule type" value="Genomic_DNA"/>
</dbReference>
<protein>
    <recommendedName>
        <fullName evidence="2">PB1 domain-containing protein</fullName>
    </recommendedName>
</protein>
<evidence type="ECO:0000313" key="4">
    <source>
        <dbReference type="Proteomes" id="UP001146120"/>
    </source>
</evidence>
<evidence type="ECO:0000259" key="2">
    <source>
        <dbReference type="PROSITE" id="PS51745"/>
    </source>
</evidence>
<feature type="coiled-coil region" evidence="1">
    <location>
        <begin position="104"/>
        <end position="162"/>
    </location>
</feature>
<dbReference type="PROSITE" id="PS51745">
    <property type="entry name" value="PB1"/>
    <property type="match status" value="1"/>
</dbReference>
<dbReference type="InterPro" id="IPR000270">
    <property type="entry name" value="PB1_dom"/>
</dbReference>
<proteinExistence type="predicted"/>
<keyword evidence="4" id="KW-1185">Reference proteome</keyword>
<comment type="caution">
    <text evidence="3">The sequence shown here is derived from an EMBL/GenBank/DDBJ whole genome shotgun (WGS) entry which is preliminary data.</text>
</comment>
<feature type="domain" description="PB1" evidence="2">
    <location>
        <begin position="5"/>
        <end position="79"/>
    </location>
</feature>
<dbReference type="Proteomes" id="UP001146120">
    <property type="component" value="Unassembled WGS sequence"/>
</dbReference>
<organism evidence="3 4">
    <name type="scientific">Lagenidium giganteum</name>
    <dbReference type="NCBI Taxonomy" id="4803"/>
    <lineage>
        <taxon>Eukaryota</taxon>
        <taxon>Sar</taxon>
        <taxon>Stramenopiles</taxon>
        <taxon>Oomycota</taxon>
        <taxon>Peronosporomycetes</taxon>
        <taxon>Pythiales</taxon>
        <taxon>Pythiaceae</taxon>
    </lineage>
</organism>
<dbReference type="SMART" id="SM00666">
    <property type="entry name" value="PB1"/>
    <property type="match status" value="1"/>
</dbReference>
<keyword evidence="1" id="KW-0175">Coiled coil</keyword>
<evidence type="ECO:0000313" key="3">
    <source>
        <dbReference type="EMBL" id="DAZ94074.1"/>
    </source>
</evidence>
<gene>
    <name evidence="3" type="ORF">N0F65_006661</name>
</gene>
<evidence type="ECO:0000256" key="1">
    <source>
        <dbReference type="SAM" id="Coils"/>
    </source>
</evidence>
<dbReference type="InterPro" id="IPR053793">
    <property type="entry name" value="PB1-like"/>
</dbReference>
<dbReference type="Gene3D" id="3.10.20.90">
    <property type="entry name" value="Phosphatidylinositol 3-kinase Catalytic Subunit, Chain A, domain 1"/>
    <property type="match status" value="1"/>
</dbReference>
<reference evidence="3" key="1">
    <citation type="submission" date="2022-11" db="EMBL/GenBank/DDBJ databases">
        <authorList>
            <person name="Morgan W.R."/>
            <person name="Tartar A."/>
        </authorList>
    </citation>
    <scope>NUCLEOTIDE SEQUENCE</scope>
    <source>
        <strain evidence="3">ARSEF 373</strain>
    </source>
</reference>
<dbReference type="AlphaFoldDB" id="A0AAV2YL67"/>
<accession>A0AAV2YL67</accession>
<sequence length="310" mass="33842">MASRQTALKISHNGEVHRVRVDLNAFALGDLEQLFASTFHLTPGSFVIQYQDSEGDCLNVTSEAEYAEACRVFLSADDEVKSLKFFAVARTQAAFQENVAEPIVSAIENLIVSLNSAMEKVKQEEWAMRAQSGVERTGDALNQAARDARDSLEAARQSIQEIPFEQFVRETTDGLKTAAEGISSFAHGVVGKFETMIPNDTKEMIPEESEKKDEEPCVEESDKKEAVESENQVETALPVLTPAPVVVETAPPAPVVVAPPAPVLSESEMRWADQLALIRDFLPDVDVQRAVEALDQANGNVEVVLNSLIG</sequence>
<reference evidence="3" key="2">
    <citation type="journal article" date="2023" name="Microbiol Resour">
        <title>Decontamination and Annotation of the Draft Genome Sequence of the Oomycete Lagenidium giganteum ARSEF 373.</title>
        <authorList>
            <person name="Morgan W.R."/>
            <person name="Tartar A."/>
        </authorList>
    </citation>
    <scope>NUCLEOTIDE SEQUENCE</scope>
    <source>
        <strain evidence="3">ARSEF 373</strain>
    </source>
</reference>
<dbReference type="Pfam" id="PF00564">
    <property type="entry name" value="PB1"/>
    <property type="match status" value="1"/>
</dbReference>
<dbReference type="CDD" id="cd05992">
    <property type="entry name" value="PB1"/>
    <property type="match status" value="1"/>
</dbReference>
<name>A0AAV2YL67_9STRA</name>
<dbReference type="SUPFAM" id="SSF54277">
    <property type="entry name" value="CAD &amp; PB1 domains"/>
    <property type="match status" value="1"/>
</dbReference>